<sequence length="382" mass="41228">MSAPVRPPGSPFRSLFLGGFECSTHRRADGRRLDLVAATGHDRHALADYRALTEHGMLAARDGLRWHRIETAPGRYDWSSALPMLEAQRETGLQVIWDLCHYGWPDDLDIWSDGFIERFAAFAAEAARCIRQVSGAPPFLCTVNEISYWAWAGGEVGRIGPLATGAGPALKRQLVRAALAATRAVRAVESAARFLLAEPAIHVVGGPDPESREAAAAYRAVQYEALDMVAGRLAPELGGAAAALDLVGLNFYPDNQWVHGGGTIPLGHHAYRPFRQMLAEAYARYGRPLLVSETGAEGTAKAAWLHYVCGEVRAAQAAGVPVLGICLYPIQDYPGWENERPCAVGLFSAPDAAGVRAIDGPLAAELREQQVRFEAAGWGERA</sequence>
<keyword evidence="2" id="KW-1185">Reference proteome</keyword>
<organism evidence="1 2">
    <name type="scientific">Methylobacterium radiodurans</name>
    <dbReference type="NCBI Taxonomy" id="2202828"/>
    <lineage>
        <taxon>Bacteria</taxon>
        <taxon>Pseudomonadati</taxon>
        <taxon>Pseudomonadota</taxon>
        <taxon>Alphaproteobacteria</taxon>
        <taxon>Hyphomicrobiales</taxon>
        <taxon>Methylobacteriaceae</taxon>
        <taxon>Methylobacterium</taxon>
    </lineage>
</organism>
<proteinExistence type="predicted"/>
<dbReference type="OrthoDB" id="9816564at2"/>
<dbReference type="Gene3D" id="3.20.20.80">
    <property type="entry name" value="Glycosidases"/>
    <property type="match status" value="1"/>
</dbReference>
<dbReference type="Proteomes" id="UP000246058">
    <property type="component" value="Chromosome"/>
</dbReference>
<accession>A0A2U8VUL3</accession>
<dbReference type="KEGG" id="meti:DK427_16665"/>
<dbReference type="EMBL" id="CP029551">
    <property type="protein sequence ID" value="AWN37161.1"/>
    <property type="molecule type" value="Genomic_DNA"/>
</dbReference>
<dbReference type="InterPro" id="IPR017853">
    <property type="entry name" value="GH"/>
</dbReference>
<gene>
    <name evidence="1" type="ORF">DK427_16665</name>
</gene>
<protein>
    <submittedName>
        <fullName evidence="1">Beta-glucosidase</fullName>
    </submittedName>
</protein>
<dbReference type="SUPFAM" id="SSF51445">
    <property type="entry name" value="(Trans)glycosidases"/>
    <property type="match status" value="1"/>
</dbReference>
<dbReference type="RefSeq" id="WP_109952240.1">
    <property type="nucleotide sequence ID" value="NZ_CP029551.1"/>
</dbReference>
<evidence type="ECO:0000313" key="1">
    <source>
        <dbReference type="EMBL" id="AWN37161.1"/>
    </source>
</evidence>
<reference evidence="1 2" key="1">
    <citation type="submission" date="2018-05" db="EMBL/GenBank/DDBJ databases">
        <title>Complete Genome Sequence of Methylobacterium sp. 17Sr1-43.</title>
        <authorList>
            <person name="Srinivasan S."/>
        </authorList>
    </citation>
    <scope>NUCLEOTIDE SEQUENCE [LARGE SCALE GENOMIC DNA]</scope>
    <source>
        <strain evidence="1 2">17Sr1-43</strain>
    </source>
</reference>
<dbReference type="AlphaFoldDB" id="A0A2U8VUL3"/>
<evidence type="ECO:0000313" key="2">
    <source>
        <dbReference type="Proteomes" id="UP000246058"/>
    </source>
</evidence>
<name>A0A2U8VUL3_9HYPH</name>